<sequence>MSSAIAHGGSAATEDLPGLLGRWAAQDPDGVAVNHLDFSAHSGGAQTSWTWRDLDARVGAVAAWLQRRIGKGEPVAVLIGQTPDYIAAFLGALRAGAAAVPLFTPDLPGHGDRLASVLRDCAAGTVLTTQDSAPAVAAFIETHRLPVGQVVCVDTLPTAIAAHFEPVALAPADLAYLQYTSGSTGDPRGVMITHGNVIANARQAVRAYNVRRESVTVSWLPLFHDMGLVLSVAAPMMVGIRTVLMDPLAFIERPERWLRALSANPVAVTAAPNFAYAYCAARVSDWEKSRLRLENVGVLIDGSEPVLPGIIDRFHTAFAGCGLRPEAHRPSYGLAEATVFVSASTPDRPAVVRHFERTSLAAGKAVEVSADAEDVVALVSCGQPIDQGVLVVDPKTGQPRPEGEVGEIWVAGPNVGQGYWKRPQESARAFHNAVSGVDAPDGPWLATGDLGMWCDGELYITGRIKDLIVVDGRNHYPHDVERTAEGAHASIRPRNVVAFSVSGPDGEQAVVVAERAKTVAPEALDRAEVDRAVRAAVAERHGLALREVRVVEPDSLPRTSSGKISRTACRERYLTTVLTETGPA</sequence>
<dbReference type="AlphaFoldDB" id="A0A1G6Z996"/>
<dbReference type="InterPro" id="IPR000873">
    <property type="entry name" value="AMP-dep_synth/lig_dom"/>
</dbReference>
<keyword evidence="3" id="KW-0276">Fatty acid metabolism</keyword>
<evidence type="ECO:0000256" key="2">
    <source>
        <dbReference type="ARBA" id="ARBA00022598"/>
    </source>
</evidence>
<organism evidence="7 8">
    <name type="scientific">Actinokineospora iranica</name>
    <dbReference type="NCBI Taxonomy" id="1271860"/>
    <lineage>
        <taxon>Bacteria</taxon>
        <taxon>Bacillati</taxon>
        <taxon>Actinomycetota</taxon>
        <taxon>Actinomycetes</taxon>
        <taxon>Pseudonocardiales</taxon>
        <taxon>Pseudonocardiaceae</taxon>
        <taxon>Actinokineospora</taxon>
    </lineage>
</organism>
<dbReference type="PROSITE" id="PS00455">
    <property type="entry name" value="AMP_BINDING"/>
    <property type="match status" value="1"/>
</dbReference>
<evidence type="ECO:0000256" key="1">
    <source>
        <dbReference type="ARBA" id="ARBA00006432"/>
    </source>
</evidence>
<dbReference type="PANTHER" id="PTHR22754:SF32">
    <property type="entry name" value="DISCO-INTERACTING PROTEIN 2"/>
    <property type="match status" value="1"/>
</dbReference>
<dbReference type="RefSeq" id="WP_091457843.1">
    <property type="nucleotide sequence ID" value="NZ_FMZZ01000027.1"/>
</dbReference>
<dbReference type="Gene3D" id="3.40.50.12780">
    <property type="entry name" value="N-terminal domain of ligase-like"/>
    <property type="match status" value="1"/>
</dbReference>
<evidence type="ECO:0000259" key="6">
    <source>
        <dbReference type="Pfam" id="PF23024"/>
    </source>
</evidence>
<proteinExistence type="inferred from homology"/>
<comment type="similarity">
    <text evidence="1">Belongs to the ATP-dependent AMP-binding enzyme family.</text>
</comment>
<evidence type="ECO:0000259" key="5">
    <source>
        <dbReference type="Pfam" id="PF00501"/>
    </source>
</evidence>
<dbReference type="Pfam" id="PF00501">
    <property type="entry name" value="AMP-binding"/>
    <property type="match status" value="1"/>
</dbReference>
<protein>
    <submittedName>
        <fullName evidence="7">Acyl-CoA synthetase (AMP-forming)/AMP-acid ligase II</fullName>
    </submittedName>
</protein>
<dbReference type="STRING" id="1271860.SAMN05216174_12718"/>
<dbReference type="InterPro" id="IPR025110">
    <property type="entry name" value="AMP-bd_C"/>
</dbReference>
<dbReference type="Proteomes" id="UP000199501">
    <property type="component" value="Unassembled WGS sequence"/>
</dbReference>
<keyword evidence="2 7" id="KW-0436">Ligase</keyword>
<dbReference type="Pfam" id="PF23024">
    <property type="entry name" value="AMP-dom_DIP2-like"/>
    <property type="match status" value="1"/>
</dbReference>
<dbReference type="SUPFAM" id="SSF56801">
    <property type="entry name" value="Acetyl-CoA synthetase-like"/>
    <property type="match status" value="1"/>
</dbReference>
<dbReference type="CDD" id="cd05931">
    <property type="entry name" value="FAAL"/>
    <property type="match status" value="1"/>
</dbReference>
<dbReference type="GO" id="GO:0070566">
    <property type="term" value="F:adenylyltransferase activity"/>
    <property type="evidence" value="ECO:0007669"/>
    <property type="project" value="TreeGrafter"/>
</dbReference>
<dbReference type="InterPro" id="IPR045851">
    <property type="entry name" value="AMP-bd_C_sf"/>
</dbReference>
<dbReference type="GO" id="GO:0016874">
    <property type="term" value="F:ligase activity"/>
    <property type="evidence" value="ECO:0007669"/>
    <property type="project" value="UniProtKB-KW"/>
</dbReference>
<accession>A0A1G6Z996</accession>
<keyword evidence="8" id="KW-1185">Reference proteome</keyword>
<name>A0A1G6Z996_9PSEU</name>
<feature type="domain" description="AMP-dependent synthetase/ligase" evidence="5">
    <location>
        <begin position="22"/>
        <end position="420"/>
    </location>
</feature>
<gene>
    <name evidence="7" type="ORF">SAMN05216174_12718</name>
</gene>
<evidence type="ECO:0000256" key="3">
    <source>
        <dbReference type="ARBA" id="ARBA00022832"/>
    </source>
</evidence>
<dbReference type="GO" id="GO:0005886">
    <property type="term" value="C:plasma membrane"/>
    <property type="evidence" value="ECO:0007669"/>
    <property type="project" value="TreeGrafter"/>
</dbReference>
<evidence type="ECO:0000313" key="8">
    <source>
        <dbReference type="Proteomes" id="UP000199501"/>
    </source>
</evidence>
<dbReference type="PANTHER" id="PTHR22754">
    <property type="entry name" value="DISCO-INTERACTING PROTEIN 2 DIP2 -RELATED"/>
    <property type="match status" value="1"/>
</dbReference>
<dbReference type="EMBL" id="FMZZ01000027">
    <property type="protein sequence ID" value="SDD99314.1"/>
    <property type="molecule type" value="Genomic_DNA"/>
</dbReference>
<evidence type="ECO:0000313" key="7">
    <source>
        <dbReference type="EMBL" id="SDD99314.1"/>
    </source>
</evidence>
<dbReference type="InterPro" id="IPR020845">
    <property type="entry name" value="AMP-binding_CS"/>
</dbReference>
<reference evidence="8" key="1">
    <citation type="submission" date="2016-10" db="EMBL/GenBank/DDBJ databases">
        <authorList>
            <person name="Varghese N."/>
            <person name="Submissions S."/>
        </authorList>
    </citation>
    <scope>NUCLEOTIDE SEQUENCE [LARGE SCALE GENOMIC DNA]</scope>
    <source>
        <strain evidence="8">IBRC-M 10403</strain>
    </source>
</reference>
<dbReference type="InterPro" id="IPR040097">
    <property type="entry name" value="FAAL/FAAC"/>
</dbReference>
<keyword evidence="4" id="KW-0443">Lipid metabolism</keyword>
<dbReference type="GO" id="GO:0071766">
    <property type="term" value="P:Actinobacterium-type cell wall biogenesis"/>
    <property type="evidence" value="ECO:0007669"/>
    <property type="project" value="UniProtKB-ARBA"/>
</dbReference>
<dbReference type="GO" id="GO:0006633">
    <property type="term" value="P:fatty acid biosynthetic process"/>
    <property type="evidence" value="ECO:0007669"/>
    <property type="project" value="TreeGrafter"/>
</dbReference>
<evidence type="ECO:0000256" key="4">
    <source>
        <dbReference type="ARBA" id="ARBA00023098"/>
    </source>
</evidence>
<dbReference type="InterPro" id="IPR042099">
    <property type="entry name" value="ANL_N_sf"/>
</dbReference>
<dbReference type="FunFam" id="3.40.50.12780:FF:000013">
    <property type="entry name" value="Long-chain-fatty-acid--AMP ligase FadD32"/>
    <property type="match status" value="1"/>
</dbReference>
<feature type="domain" description="AMP-binding enzyme C-terminal" evidence="6">
    <location>
        <begin position="466"/>
        <end position="578"/>
    </location>
</feature>
<dbReference type="OrthoDB" id="3671040at2"/>
<dbReference type="Gene3D" id="3.30.300.30">
    <property type="match status" value="1"/>
</dbReference>